<dbReference type="AlphaFoldDB" id="A0A1G7RAB2"/>
<organism evidence="1 2">
    <name type="scientific">Sulfitobacter delicatus</name>
    <dbReference type="NCBI Taxonomy" id="218672"/>
    <lineage>
        <taxon>Bacteria</taxon>
        <taxon>Pseudomonadati</taxon>
        <taxon>Pseudomonadota</taxon>
        <taxon>Alphaproteobacteria</taxon>
        <taxon>Rhodobacterales</taxon>
        <taxon>Roseobacteraceae</taxon>
        <taxon>Sulfitobacter</taxon>
    </lineage>
</organism>
<dbReference type="EMBL" id="FNBP01000004">
    <property type="protein sequence ID" value="SDG07736.1"/>
    <property type="molecule type" value="Genomic_DNA"/>
</dbReference>
<name>A0A1G7RAB2_9RHOB</name>
<gene>
    <name evidence="1" type="ORF">SAMN04489759_104325</name>
</gene>
<evidence type="ECO:0000313" key="1">
    <source>
        <dbReference type="EMBL" id="SDG07736.1"/>
    </source>
</evidence>
<sequence length="45" mass="5000">MISPDDRQEGLDCRIKVLAIFTQDHTAKIINLKGVDAFNPLAFLA</sequence>
<dbReference type="Proteomes" id="UP000199399">
    <property type="component" value="Unassembled WGS sequence"/>
</dbReference>
<protein>
    <submittedName>
        <fullName evidence="1">Uncharacterized protein</fullName>
    </submittedName>
</protein>
<evidence type="ECO:0000313" key="2">
    <source>
        <dbReference type="Proteomes" id="UP000199399"/>
    </source>
</evidence>
<proteinExistence type="predicted"/>
<reference evidence="2" key="1">
    <citation type="submission" date="2016-10" db="EMBL/GenBank/DDBJ databases">
        <authorList>
            <person name="Varghese N."/>
            <person name="Submissions S."/>
        </authorList>
    </citation>
    <scope>NUCLEOTIDE SEQUENCE [LARGE SCALE GENOMIC DNA]</scope>
    <source>
        <strain evidence="2">DSM 16477</strain>
    </source>
</reference>
<keyword evidence="2" id="KW-1185">Reference proteome</keyword>
<accession>A0A1G7RAB2</accession>